<evidence type="ECO:0000313" key="2">
    <source>
        <dbReference type="Proteomes" id="UP001165101"/>
    </source>
</evidence>
<keyword evidence="2" id="KW-1185">Reference proteome</keyword>
<name>A0ACB5THN9_CANBO</name>
<dbReference type="EMBL" id="BSXV01000305">
    <property type="protein sequence ID" value="GME88526.1"/>
    <property type="molecule type" value="Genomic_DNA"/>
</dbReference>
<gene>
    <name evidence="1" type="ORF">Cboi01_000095100</name>
</gene>
<reference evidence="1" key="1">
    <citation type="submission" date="2023-04" db="EMBL/GenBank/DDBJ databases">
        <title>Candida boidinii NBRC 1967.</title>
        <authorList>
            <person name="Ichikawa N."/>
            <person name="Sato H."/>
            <person name="Tonouchi N."/>
        </authorList>
    </citation>
    <scope>NUCLEOTIDE SEQUENCE</scope>
    <source>
        <strain evidence="1">NBRC 1967</strain>
    </source>
</reference>
<accession>A0ACB5THN9</accession>
<comment type="caution">
    <text evidence="1">The sequence shown here is derived from an EMBL/GenBank/DDBJ whole genome shotgun (WGS) entry which is preliminary data.</text>
</comment>
<organism evidence="1 2">
    <name type="scientific">Candida boidinii</name>
    <name type="common">Yeast</name>
    <dbReference type="NCBI Taxonomy" id="5477"/>
    <lineage>
        <taxon>Eukaryota</taxon>
        <taxon>Fungi</taxon>
        <taxon>Dikarya</taxon>
        <taxon>Ascomycota</taxon>
        <taxon>Saccharomycotina</taxon>
        <taxon>Pichiomycetes</taxon>
        <taxon>Pichiales</taxon>
        <taxon>Pichiaceae</taxon>
        <taxon>Ogataea</taxon>
        <taxon>Ogataea/Candida clade</taxon>
    </lineage>
</organism>
<protein>
    <submittedName>
        <fullName evidence="1">Unnamed protein product</fullName>
    </submittedName>
</protein>
<evidence type="ECO:0000313" key="1">
    <source>
        <dbReference type="EMBL" id="GME88526.1"/>
    </source>
</evidence>
<proteinExistence type="predicted"/>
<sequence>MNLQKTIILLIFQILILCSCVFIPLNDLKNEKIIKSLKLIDSNDKNDNNQLNHLNHLNEYNEINLKIKTLLSDLKDTDTESIELSLLIHKFNLIHNSDSDSGYSLVLLSDGIHNDNDDKDDDEKIAVLELVVKKHGMIAQGLITLQKFYFKFHEYKFDSSGSNSPGICLNLYDNEYSN</sequence>
<dbReference type="Proteomes" id="UP001165101">
    <property type="component" value="Unassembled WGS sequence"/>
</dbReference>